<feature type="transmembrane region" description="Helical" evidence="14">
    <location>
        <begin position="21"/>
        <end position="41"/>
    </location>
</feature>
<dbReference type="PANTHER" id="PTHR34220:SF11">
    <property type="entry name" value="SENSOR PROTEIN KINASE HPTS"/>
    <property type="match status" value="1"/>
</dbReference>
<reference evidence="18" key="1">
    <citation type="journal article" date="2019" name="Int. J. Syst. Evol. Microbiol.">
        <title>The Global Catalogue of Microorganisms (GCM) 10K type strain sequencing project: providing services to taxonomists for standard genome sequencing and annotation.</title>
        <authorList>
            <consortium name="The Broad Institute Genomics Platform"/>
            <consortium name="The Broad Institute Genome Sequencing Center for Infectious Disease"/>
            <person name="Wu L."/>
            <person name="Ma J."/>
        </authorList>
    </citation>
    <scope>NUCLEOTIDE SEQUENCE [LARGE SCALE GENOMIC DNA]</scope>
    <source>
        <strain evidence="18">CCM 8749</strain>
    </source>
</reference>
<comment type="subcellular location">
    <subcellularLocation>
        <location evidence="2">Cell membrane</location>
        <topology evidence="2">Multi-pass membrane protein</topology>
    </subcellularLocation>
</comment>
<proteinExistence type="predicted"/>
<evidence type="ECO:0000256" key="6">
    <source>
        <dbReference type="ARBA" id="ARBA00022679"/>
    </source>
</evidence>
<dbReference type="Gene3D" id="3.30.565.10">
    <property type="entry name" value="Histidine kinase-like ATPase, C-terminal domain"/>
    <property type="match status" value="1"/>
</dbReference>
<comment type="caution">
    <text evidence="17">The sequence shown here is derived from an EMBL/GenBank/DDBJ whole genome shotgun (WGS) entry which is preliminary data.</text>
</comment>
<evidence type="ECO:0000256" key="12">
    <source>
        <dbReference type="ARBA" id="ARBA00023012"/>
    </source>
</evidence>
<dbReference type="RefSeq" id="WP_379894142.1">
    <property type="nucleotide sequence ID" value="NZ_CBCSCT010000070.1"/>
</dbReference>
<evidence type="ECO:0000256" key="8">
    <source>
        <dbReference type="ARBA" id="ARBA00022741"/>
    </source>
</evidence>
<accession>A0ABW1IP91</accession>
<keyword evidence="5" id="KW-0597">Phosphoprotein</keyword>
<organism evidence="17 18">
    <name type="scientific">Marinicrinis lubricantis</name>
    <dbReference type="NCBI Taxonomy" id="2086470"/>
    <lineage>
        <taxon>Bacteria</taxon>
        <taxon>Bacillati</taxon>
        <taxon>Bacillota</taxon>
        <taxon>Bacilli</taxon>
        <taxon>Bacillales</taxon>
        <taxon>Paenibacillaceae</taxon>
    </lineage>
</organism>
<comment type="catalytic activity">
    <reaction evidence="1">
        <text>ATP + protein L-histidine = ADP + protein N-phospho-L-histidine.</text>
        <dbReference type="EC" id="2.7.13.3"/>
    </reaction>
</comment>
<feature type="domain" description="HAMP" evidence="16">
    <location>
        <begin position="320"/>
        <end position="372"/>
    </location>
</feature>
<evidence type="ECO:0000256" key="1">
    <source>
        <dbReference type="ARBA" id="ARBA00000085"/>
    </source>
</evidence>
<dbReference type="EC" id="2.7.13.3" evidence="3"/>
<keyword evidence="9 17" id="KW-0418">Kinase</keyword>
<evidence type="ECO:0000256" key="10">
    <source>
        <dbReference type="ARBA" id="ARBA00022840"/>
    </source>
</evidence>
<dbReference type="SMART" id="SM00387">
    <property type="entry name" value="HATPase_c"/>
    <property type="match status" value="1"/>
</dbReference>
<evidence type="ECO:0000256" key="7">
    <source>
        <dbReference type="ARBA" id="ARBA00022692"/>
    </source>
</evidence>
<dbReference type="InterPro" id="IPR003594">
    <property type="entry name" value="HATPase_dom"/>
</dbReference>
<dbReference type="Gene3D" id="6.10.340.10">
    <property type="match status" value="1"/>
</dbReference>
<keyword evidence="8" id="KW-0547">Nucleotide-binding</keyword>
<evidence type="ECO:0000256" key="14">
    <source>
        <dbReference type="SAM" id="Phobius"/>
    </source>
</evidence>
<keyword evidence="7 14" id="KW-0812">Transmembrane</keyword>
<feature type="transmembrane region" description="Helical" evidence="14">
    <location>
        <begin position="299"/>
        <end position="327"/>
    </location>
</feature>
<dbReference type="SUPFAM" id="SSF55874">
    <property type="entry name" value="ATPase domain of HSP90 chaperone/DNA topoisomerase II/histidine kinase"/>
    <property type="match status" value="1"/>
</dbReference>
<keyword evidence="4" id="KW-1003">Cell membrane</keyword>
<keyword evidence="6 17" id="KW-0808">Transferase</keyword>
<keyword evidence="11 14" id="KW-1133">Transmembrane helix</keyword>
<gene>
    <name evidence="17" type="ORF">ACFPXP_10405</name>
</gene>
<evidence type="ECO:0000256" key="13">
    <source>
        <dbReference type="ARBA" id="ARBA00023136"/>
    </source>
</evidence>
<evidence type="ECO:0000259" key="15">
    <source>
        <dbReference type="PROSITE" id="PS50109"/>
    </source>
</evidence>
<keyword evidence="18" id="KW-1185">Reference proteome</keyword>
<dbReference type="InterPro" id="IPR010559">
    <property type="entry name" value="Sig_transdc_His_kin_internal"/>
</dbReference>
<dbReference type="Pfam" id="PF06580">
    <property type="entry name" value="His_kinase"/>
    <property type="match status" value="1"/>
</dbReference>
<sequence>MQRIGSRWFAKLQKMRILPKLVIGYIVLICIPFSLFGYLFYQETYSNMLDQYRTGKEQLMEQSYNNFQIELSKIESIQPLFQNNTKLTEYLGGLYQTDWEAVYNYRKEISPSFSFAYISNPFIRNITIYKNNSGLLELSSDIVDMALFDDDQHYEAIQALPANQGLWTYQLSGTDGYPELAYTHKLYTDQYIREVGLLRITLNENPFSQFYQTLQSDGEISRVLLDGNLKPLYKVVGADWDEALMEEVISKIPKQGMSSFYIDDDRYLVNSVHVKQIDMTIVEISKVEGIFNLRGKEGWFIVTGVLLLGVLSVIYYMVASSITLRILRFTRHMKRTDDPKLAIYTGKSGSDEIGYLISSYNAMITRIHELMNKVNQTELMKKEADLKMLQAQIKPHFLYNTLETMRMLALMKDDEEVADIAVTLADLLRYSLSKSKDITSLKEELNNVRQYISIHQIRMGDRLKVHFDIEADTADFHCPRFILQPIVENSILHGIGKKRGSGEIRVEVRQTADKMHVVISDNGAGIPEERLKTIREVLSGEAQPFEISSGGIGIYNVNERIKAFFNNQSQMTVESTEGEGTQFHLVMTKKGDDEDAEIDDRG</sequence>
<feature type="domain" description="Histidine kinase" evidence="15">
    <location>
        <begin position="393"/>
        <end position="591"/>
    </location>
</feature>
<evidence type="ECO:0000256" key="5">
    <source>
        <dbReference type="ARBA" id="ARBA00022553"/>
    </source>
</evidence>
<evidence type="ECO:0000256" key="4">
    <source>
        <dbReference type="ARBA" id="ARBA00022475"/>
    </source>
</evidence>
<dbReference type="Pfam" id="PF02518">
    <property type="entry name" value="HATPase_c"/>
    <property type="match status" value="1"/>
</dbReference>
<dbReference type="EMBL" id="JBHSQV010000136">
    <property type="protein sequence ID" value="MFC5986829.1"/>
    <property type="molecule type" value="Genomic_DNA"/>
</dbReference>
<dbReference type="PANTHER" id="PTHR34220">
    <property type="entry name" value="SENSOR HISTIDINE KINASE YPDA"/>
    <property type="match status" value="1"/>
</dbReference>
<dbReference type="PROSITE" id="PS50885">
    <property type="entry name" value="HAMP"/>
    <property type="match status" value="1"/>
</dbReference>
<evidence type="ECO:0000313" key="18">
    <source>
        <dbReference type="Proteomes" id="UP001596250"/>
    </source>
</evidence>
<keyword evidence="13 14" id="KW-0472">Membrane</keyword>
<dbReference type="InterPro" id="IPR003660">
    <property type="entry name" value="HAMP_dom"/>
</dbReference>
<evidence type="ECO:0000256" key="3">
    <source>
        <dbReference type="ARBA" id="ARBA00012438"/>
    </source>
</evidence>
<evidence type="ECO:0000256" key="2">
    <source>
        <dbReference type="ARBA" id="ARBA00004651"/>
    </source>
</evidence>
<name>A0ABW1IP91_9BACL</name>
<dbReference type="PROSITE" id="PS50109">
    <property type="entry name" value="HIS_KIN"/>
    <property type="match status" value="1"/>
</dbReference>
<keyword evidence="12" id="KW-0902">Two-component regulatory system</keyword>
<evidence type="ECO:0000256" key="9">
    <source>
        <dbReference type="ARBA" id="ARBA00022777"/>
    </source>
</evidence>
<evidence type="ECO:0000313" key="17">
    <source>
        <dbReference type="EMBL" id="MFC5986829.1"/>
    </source>
</evidence>
<dbReference type="Proteomes" id="UP001596250">
    <property type="component" value="Unassembled WGS sequence"/>
</dbReference>
<evidence type="ECO:0000259" key="16">
    <source>
        <dbReference type="PROSITE" id="PS50885"/>
    </source>
</evidence>
<keyword evidence="10" id="KW-0067">ATP-binding</keyword>
<dbReference type="GO" id="GO:0004673">
    <property type="term" value="F:protein histidine kinase activity"/>
    <property type="evidence" value="ECO:0007669"/>
    <property type="project" value="UniProtKB-EC"/>
</dbReference>
<dbReference type="InterPro" id="IPR005467">
    <property type="entry name" value="His_kinase_dom"/>
</dbReference>
<dbReference type="InterPro" id="IPR036890">
    <property type="entry name" value="HATPase_C_sf"/>
</dbReference>
<protein>
    <recommendedName>
        <fullName evidence="3">histidine kinase</fullName>
        <ecNumber evidence="3">2.7.13.3</ecNumber>
    </recommendedName>
</protein>
<dbReference type="InterPro" id="IPR050640">
    <property type="entry name" value="Bact_2-comp_sensor_kinase"/>
</dbReference>
<evidence type="ECO:0000256" key="11">
    <source>
        <dbReference type="ARBA" id="ARBA00022989"/>
    </source>
</evidence>